<reference evidence="2 3" key="1">
    <citation type="journal article" date="2022" name="Nat. Ecol. Evol.">
        <title>A masculinizing supergene underlies an exaggerated male reproductive morph in a spider.</title>
        <authorList>
            <person name="Hendrickx F."/>
            <person name="De Corte Z."/>
            <person name="Sonet G."/>
            <person name="Van Belleghem S.M."/>
            <person name="Kostlbacher S."/>
            <person name="Vangestel C."/>
        </authorList>
    </citation>
    <scope>NUCLEOTIDE SEQUENCE [LARGE SCALE GENOMIC DNA]</scope>
    <source>
        <strain evidence="2">W744_W776</strain>
    </source>
</reference>
<dbReference type="AlphaFoldDB" id="A0AAV6V387"/>
<evidence type="ECO:0000256" key="1">
    <source>
        <dbReference type="SAM" id="MobiDB-lite"/>
    </source>
</evidence>
<keyword evidence="3" id="KW-1185">Reference proteome</keyword>
<dbReference type="EMBL" id="JAFNEN010000170">
    <property type="protein sequence ID" value="KAG8190939.1"/>
    <property type="molecule type" value="Genomic_DNA"/>
</dbReference>
<feature type="compositionally biased region" description="Basic and acidic residues" evidence="1">
    <location>
        <begin position="229"/>
        <end position="248"/>
    </location>
</feature>
<evidence type="ECO:0000313" key="3">
    <source>
        <dbReference type="Proteomes" id="UP000827092"/>
    </source>
</evidence>
<feature type="compositionally biased region" description="Basic and acidic residues" evidence="1">
    <location>
        <begin position="294"/>
        <end position="308"/>
    </location>
</feature>
<organism evidence="2 3">
    <name type="scientific">Oedothorax gibbosus</name>
    <dbReference type="NCBI Taxonomy" id="931172"/>
    <lineage>
        <taxon>Eukaryota</taxon>
        <taxon>Metazoa</taxon>
        <taxon>Ecdysozoa</taxon>
        <taxon>Arthropoda</taxon>
        <taxon>Chelicerata</taxon>
        <taxon>Arachnida</taxon>
        <taxon>Araneae</taxon>
        <taxon>Araneomorphae</taxon>
        <taxon>Entelegynae</taxon>
        <taxon>Araneoidea</taxon>
        <taxon>Linyphiidae</taxon>
        <taxon>Erigoninae</taxon>
        <taxon>Oedothorax</taxon>
    </lineage>
</organism>
<proteinExistence type="predicted"/>
<feature type="region of interest" description="Disordered" evidence="1">
    <location>
        <begin position="224"/>
        <end position="378"/>
    </location>
</feature>
<evidence type="ECO:0000313" key="2">
    <source>
        <dbReference type="EMBL" id="KAG8190939.1"/>
    </source>
</evidence>
<dbReference type="Proteomes" id="UP000827092">
    <property type="component" value="Unassembled WGS sequence"/>
</dbReference>
<protein>
    <submittedName>
        <fullName evidence="2">Uncharacterized protein</fullName>
    </submittedName>
</protein>
<feature type="compositionally biased region" description="Low complexity" evidence="1">
    <location>
        <begin position="249"/>
        <end position="272"/>
    </location>
</feature>
<sequence length="378" mass="43298">MEASHSQTDNPADNDSLNFAKSLFSSIWTKFKVVQGNGDPHECSEHYHVDISKAVLCEQMLTRSFYKCFLFVSKKAFILKDTKTAITFCKIMCERTEHWNYFKRILRFSALIAEFFLYRTQRMQRLQLQRAPLIWNTIFKKFFAETFCANNGWEGLLQYSQRYGDAYPPLGELIENMESPYESISVYYFDNTPRNMTMPETDPAEIDQEMTKVFRNFQSYFASKQKPKTPIEKHHEMDIPEGSEKESSSESLVSDSESNSSLSEEPNLKLSSVPMSQQAKKQSQIQTTSDDEDVTKKSEDSSESRLDRPSCSTSVDSPQDDLPFEELSKEVQTSGSDDSAPSFTDSDGKDSKKRPKSIDTSISDNPANIKYQKKSESP</sequence>
<name>A0AAV6V387_9ARAC</name>
<comment type="caution">
    <text evidence="2">The sequence shown here is derived from an EMBL/GenBank/DDBJ whole genome shotgun (WGS) entry which is preliminary data.</text>
</comment>
<gene>
    <name evidence="2" type="ORF">JTE90_002546</name>
</gene>
<accession>A0AAV6V387</accession>
<feature type="compositionally biased region" description="Polar residues" evidence="1">
    <location>
        <begin position="330"/>
        <end position="345"/>
    </location>
</feature>
<feature type="compositionally biased region" description="Polar residues" evidence="1">
    <location>
        <begin position="273"/>
        <end position="288"/>
    </location>
</feature>